<evidence type="ECO:0000313" key="3">
    <source>
        <dbReference type="Proteomes" id="UP000006882"/>
    </source>
</evidence>
<protein>
    <submittedName>
        <fullName evidence="2">Uncharacterized protein</fullName>
    </submittedName>
</protein>
<gene>
    <name evidence="2" type="ORF">PRUPE_1G250800</name>
</gene>
<feature type="transmembrane region" description="Helical" evidence="1">
    <location>
        <begin position="77"/>
        <end position="97"/>
    </location>
</feature>
<keyword evidence="1" id="KW-0472">Membrane</keyword>
<feature type="transmembrane region" description="Helical" evidence="1">
    <location>
        <begin position="103"/>
        <end position="126"/>
    </location>
</feature>
<feature type="transmembrane region" description="Helical" evidence="1">
    <location>
        <begin position="184"/>
        <end position="205"/>
    </location>
</feature>
<evidence type="ECO:0000256" key="1">
    <source>
        <dbReference type="SAM" id="Phobius"/>
    </source>
</evidence>
<feature type="transmembrane region" description="Helical" evidence="1">
    <location>
        <begin position="12"/>
        <end position="35"/>
    </location>
</feature>
<accession>A0A251R328</accession>
<dbReference type="Gramene" id="ONI30428">
    <property type="protein sequence ID" value="ONI30428"/>
    <property type="gene ID" value="PRUPE_1G250800"/>
</dbReference>
<sequence>MTADTTDPSYWLNWRFLICAIWIASTMVVASILIWKYEGFNKLGTNRRAAQRETVGSLYKDEAWKTCLKGIHPNWLLAYRIIAFIVMLGLIVANVALDGFGIFYFYTQWTFTLVTFYFGLASLLSLRGICKYRNRVGEDEERDAGACVYIFQIIYQMCGGAVALTDCIFWLVLYPFLTAADYKLNFMIVSMHSINAVFLLGEALLNCMRFPLFRIAYFVLWTGIFVIFQWILHACKSMWWPYPFLDLSSSYAPLWYLGVGLMHIPCYGVFALIIRMKQLLLSRAFPDSYQN</sequence>
<proteinExistence type="predicted"/>
<dbReference type="Proteomes" id="UP000006882">
    <property type="component" value="Chromosome G1"/>
</dbReference>
<keyword evidence="3" id="KW-1185">Reference proteome</keyword>
<dbReference type="PANTHER" id="PTHR12242:SF10">
    <property type="entry name" value="TRANSMEMBRANE PROTEIN"/>
    <property type="match status" value="1"/>
</dbReference>
<dbReference type="PANTHER" id="PTHR12242">
    <property type="entry name" value="OS02G0130600 PROTEIN-RELATED"/>
    <property type="match status" value="1"/>
</dbReference>
<dbReference type="EMBL" id="CM007651">
    <property type="protein sequence ID" value="ONI30428.1"/>
    <property type="molecule type" value="Genomic_DNA"/>
</dbReference>
<keyword evidence="1" id="KW-0812">Transmembrane</keyword>
<dbReference type="AlphaFoldDB" id="A0A251R328"/>
<feature type="transmembrane region" description="Helical" evidence="1">
    <location>
        <begin position="252"/>
        <end position="274"/>
    </location>
</feature>
<evidence type="ECO:0000313" key="2">
    <source>
        <dbReference type="EMBL" id="ONI30428.1"/>
    </source>
</evidence>
<keyword evidence="1" id="KW-1133">Transmembrane helix</keyword>
<feature type="transmembrane region" description="Helical" evidence="1">
    <location>
        <begin position="212"/>
        <end position="232"/>
    </location>
</feature>
<reference evidence="2 3" key="1">
    <citation type="journal article" date="2013" name="Nat. Genet.">
        <title>The high-quality draft genome of peach (Prunus persica) identifies unique patterns of genetic diversity, domestication and genome evolution.</title>
        <authorList>
            <consortium name="International Peach Genome Initiative"/>
            <person name="Verde I."/>
            <person name="Abbott A.G."/>
            <person name="Scalabrin S."/>
            <person name="Jung S."/>
            <person name="Shu S."/>
            <person name="Marroni F."/>
            <person name="Zhebentyayeva T."/>
            <person name="Dettori M.T."/>
            <person name="Grimwood J."/>
            <person name="Cattonaro F."/>
            <person name="Zuccolo A."/>
            <person name="Rossini L."/>
            <person name="Jenkins J."/>
            <person name="Vendramin E."/>
            <person name="Meisel L.A."/>
            <person name="Decroocq V."/>
            <person name="Sosinski B."/>
            <person name="Prochnik S."/>
            <person name="Mitros T."/>
            <person name="Policriti A."/>
            <person name="Cipriani G."/>
            <person name="Dondini L."/>
            <person name="Ficklin S."/>
            <person name="Goodstein D.M."/>
            <person name="Xuan P."/>
            <person name="Del Fabbro C."/>
            <person name="Aramini V."/>
            <person name="Copetti D."/>
            <person name="Gonzalez S."/>
            <person name="Horner D.S."/>
            <person name="Falchi R."/>
            <person name="Lucas S."/>
            <person name="Mica E."/>
            <person name="Maldonado J."/>
            <person name="Lazzari B."/>
            <person name="Bielenberg D."/>
            <person name="Pirona R."/>
            <person name="Miculan M."/>
            <person name="Barakat A."/>
            <person name="Testolin R."/>
            <person name="Stella A."/>
            <person name="Tartarini S."/>
            <person name="Tonutti P."/>
            <person name="Arus P."/>
            <person name="Orellana A."/>
            <person name="Wells C."/>
            <person name="Main D."/>
            <person name="Vizzotto G."/>
            <person name="Silva H."/>
            <person name="Salamini F."/>
            <person name="Schmutz J."/>
            <person name="Morgante M."/>
            <person name="Rokhsar D.S."/>
        </authorList>
    </citation>
    <scope>NUCLEOTIDE SEQUENCE [LARGE SCALE GENOMIC DNA]</scope>
    <source>
        <strain evidence="3">cv. Nemared</strain>
    </source>
</reference>
<name>A0A251R328_PRUPE</name>
<feature type="transmembrane region" description="Helical" evidence="1">
    <location>
        <begin position="147"/>
        <end position="172"/>
    </location>
</feature>
<organism evidence="2 3">
    <name type="scientific">Prunus persica</name>
    <name type="common">Peach</name>
    <name type="synonym">Amygdalus persica</name>
    <dbReference type="NCBI Taxonomy" id="3760"/>
    <lineage>
        <taxon>Eukaryota</taxon>
        <taxon>Viridiplantae</taxon>
        <taxon>Streptophyta</taxon>
        <taxon>Embryophyta</taxon>
        <taxon>Tracheophyta</taxon>
        <taxon>Spermatophyta</taxon>
        <taxon>Magnoliopsida</taxon>
        <taxon>eudicotyledons</taxon>
        <taxon>Gunneridae</taxon>
        <taxon>Pentapetalae</taxon>
        <taxon>rosids</taxon>
        <taxon>fabids</taxon>
        <taxon>Rosales</taxon>
        <taxon>Rosaceae</taxon>
        <taxon>Amygdaloideae</taxon>
        <taxon>Amygdaleae</taxon>
        <taxon>Prunus</taxon>
    </lineage>
</organism>